<dbReference type="InterPro" id="IPR029058">
    <property type="entry name" value="AB_hydrolase_fold"/>
</dbReference>
<dbReference type="PANTHER" id="PTHR11614">
    <property type="entry name" value="PHOSPHOLIPASE-RELATED"/>
    <property type="match status" value="1"/>
</dbReference>
<dbReference type="InterPro" id="IPR051044">
    <property type="entry name" value="MAG_DAG_Lipase"/>
</dbReference>
<gene>
    <name evidence="3" type="ORF">H8730_13210</name>
</gene>
<keyword evidence="1" id="KW-1133">Transmembrane helix</keyword>
<keyword evidence="4" id="KW-1185">Reference proteome</keyword>
<evidence type="ECO:0000259" key="2">
    <source>
        <dbReference type="Pfam" id="PF12146"/>
    </source>
</evidence>
<dbReference type="Gene3D" id="3.40.50.1820">
    <property type="entry name" value="alpha/beta hydrolase"/>
    <property type="match status" value="1"/>
</dbReference>
<keyword evidence="1" id="KW-0472">Membrane</keyword>
<dbReference type="EMBL" id="JACRSQ010000023">
    <property type="protein sequence ID" value="MBC8544499.1"/>
    <property type="molecule type" value="Genomic_DNA"/>
</dbReference>
<evidence type="ECO:0000313" key="3">
    <source>
        <dbReference type="EMBL" id="MBC8544499.1"/>
    </source>
</evidence>
<dbReference type="GO" id="GO:0016787">
    <property type="term" value="F:hydrolase activity"/>
    <property type="evidence" value="ECO:0007669"/>
    <property type="project" value="UniProtKB-KW"/>
</dbReference>
<dbReference type="SUPFAM" id="SSF53474">
    <property type="entry name" value="alpha/beta-Hydrolases"/>
    <property type="match status" value="1"/>
</dbReference>
<keyword evidence="1" id="KW-0812">Transmembrane</keyword>
<accession>A0A926DW52</accession>
<dbReference type="Pfam" id="PF12146">
    <property type="entry name" value="Hydrolase_4"/>
    <property type="match status" value="1"/>
</dbReference>
<proteinExistence type="predicted"/>
<reference evidence="3" key="1">
    <citation type="submission" date="2020-08" db="EMBL/GenBank/DDBJ databases">
        <title>Genome public.</title>
        <authorList>
            <person name="Liu C."/>
            <person name="Sun Q."/>
        </authorList>
    </citation>
    <scope>NUCLEOTIDE SEQUENCE</scope>
    <source>
        <strain evidence="3">NSJ-32</strain>
    </source>
</reference>
<evidence type="ECO:0000256" key="1">
    <source>
        <dbReference type="SAM" id="Phobius"/>
    </source>
</evidence>
<dbReference type="InterPro" id="IPR022742">
    <property type="entry name" value="Hydrolase_4"/>
</dbReference>
<feature type="domain" description="Serine aminopeptidase S33" evidence="2">
    <location>
        <begin position="28"/>
        <end position="291"/>
    </location>
</feature>
<comment type="caution">
    <text evidence="3">The sequence shown here is derived from an EMBL/GenBank/DDBJ whole genome shotgun (WGS) entry which is preliminary data.</text>
</comment>
<protein>
    <submittedName>
        <fullName evidence="3">Alpha/beta fold hydrolase</fullName>
    </submittedName>
</protein>
<dbReference type="RefSeq" id="WP_177714173.1">
    <property type="nucleotide sequence ID" value="NZ_JACRSQ010000023.1"/>
</dbReference>
<dbReference type="AlphaFoldDB" id="A0A926DW52"/>
<keyword evidence="3" id="KW-0378">Hydrolase</keyword>
<evidence type="ECO:0000313" key="4">
    <source>
        <dbReference type="Proteomes" id="UP000657006"/>
    </source>
</evidence>
<feature type="transmembrane region" description="Helical" evidence="1">
    <location>
        <begin position="132"/>
        <end position="152"/>
    </location>
</feature>
<organism evidence="3 4">
    <name type="scientific">Bianquea renquensis</name>
    <dbReference type="NCBI Taxonomy" id="2763661"/>
    <lineage>
        <taxon>Bacteria</taxon>
        <taxon>Bacillati</taxon>
        <taxon>Bacillota</taxon>
        <taxon>Clostridia</taxon>
        <taxon>Eubacteriales</taxon>
        <taxon>Bianqueaceae</taxon>
        <taxon>Bianquea</taxon>
    </lineage>
</organism>
<name>A0A926DW52_9FIRM</name>
<sequence length="315" mass="36022">MEKDTFRYHAANGEHDILATLWEPRISEPRAVIQIAHGMAEHRKRYEEFANYMTERGYAVCANDHAGHGESVGDPPLYGYFGKAEGIDFVVQDMYTLTEHAKEMYPHLPVVLLGHGVGASLSKLYATLYPKVLAGLLLSGLGGASWLLWLAIRFARRQVEKNGDRTQENVLNRFMMGDFNSGYNNVRTERDWLSRDAQAVDSFLSDPLCNFLYTNQGVLDILRLTQRVNTPGWYTALRKDLPIYLFSGDMDPIGREGRCVKKAARTLERTGMQDVQMKLYPQGRHEMLQEINKETVFSDICHWLNRILKKKFLQG</sequence>
<dbReference type="Proteomes" id="UP000657006">
    <property type="component" value="Unassembled WGS sequence"/>
</dbReference>